<protein>
    <submittedName>
        <fullName evidence="7">ABC transporter substrate-binding protein</fullName>
    </submittedName>
</protein>
<dbReference type="EMBL" id="JBHRYJ010000009">
    <property type="protein sequence ID" value="MFC3678425.1"/>
    <property type="molecule type" value="Genomic_DNA"/>
</dbReference>
<evidence type="ECO:0000256" key="2">
    <source>
        <dbReference type="ARBA" id="ARBA00022448"/>
    </source>
</evidence>
<evidence type="ECO:0000256" key="1">
    <source>
        <dbReference type="ARBA" id="ARBA00010062"/>
    </source>
</evidence>
<sequence>MRKLFLGVAGAALALMTATGAWAGDPGVTDKEIKLGSFLPLQSGLSAGASQYRDGMESYLKYINDQGGINGRKIVWEVENDSYNPQQAVAAAKKLVDRDGVFLIVGTLGTTNTLATIPFLKQRNVPLLGPLGSHPSINKPEDRIVFPISPLGTLHGVSLAQFAHKDLKAKRIGVFYQDDQYGKELLEGAREFAKKNGMEIVSTQSYVPSDVDVSPQALAISQTKPDAVIMAVIPKQGALFLKEAQKMGWKTNFLAPQLMGDPVAVDLAGSAIEGLYVNLYAAIESMDTPMVKLANQVMAKYAPNTPVGYWSYIGMAGAVIFEKGARKAGKNLTRESLMAALESIGKVDAGVIPPVDYTKGAHSGPVTFGYAQVQGGKLKLIHHWNE</sequence>
<dbReference type="InterPro" id="IPR000709">
    <property type="entry name" value="Leu_Ile_Val-bd"/>
</dbReference>
<dbReference type="PANTHER" id="PTHR47235">
    <property type="entry name" value="BLR6548 PROTEIN"/>
    <property type="match status" value="1"/>
</dbReference>
<feature type="signal peptide" evidence="5">
    <location>
        <begin position="1"/>
        <end position="23"/>
    </location>
</feature>
<dbReference type="InterPro" id="IPR028081">
    <property type="entry name" value="Leu-bd"/>
</dbReference>
<dbReference type="SUPFAM" id="SSF53822">
    <property type="entry name" value="Periplasmic binding protein-like I"/>
    <property type="match status" value="1"/>
</dbReference>
<dbReference type="Proteomes" id="UP001595711">
    <property type="component" value="Unassembled WGS sequence"/>
</dbReference>
<feature type="chain" id="PRO_5045612998" evidence="5">
    <location>
        <begin position="24"/>
        <end position="386"/>
    </location>
</feature>
<dbReference type="Gene3D" id="3.40.50.2300">
    <property type="match status" value="2"/>
</dbReference>
<dbReference type="Pfam" id="PF13458">
    <property type="entry name" value="Peripla_BP_6"/>
    <property type="match status" value="1"/>
</dbReference>
<gene>
    <name evidence="7" type="ORF">ACFOOQ_22960</name>
</gene>
<feature type="domain" description="Leucine-binding protein" evidence="6">
    <location>
        <begin position="32"/>
        <end position="376"/>
    </location>
</feature>
<keyword evidence="3 5" id="KW-0732">Signal</keyword>
<dbReference type="RefSeq" id="WP_379730059.1">
    <property type="nucleotide sequence ID" value="NZ_JBHRYJ010000009.1"/>
</dbReference>
<evidence type="ECO:0000256" key="5">
    <source>
        <dbReference type="SAM" id="SignalP"/>
    </source>
</evidence>
<evidence type="ECO:0000256" key="4">
    <source>
        <dbReference type="ARBA" id="ARBA00022970"/>
    </source>
</evidence>
<organism evidence="7 8">
    <name type="scientific">Ferrovibrio xuzhouensis</name>
    <dbReference type="NCBI Taxonomy" id="1576914"/>
    <lineage>
        <taxon>Bacteria</taxon>
        <taxon>Pseudomonadati</taxon>
        <taxon>Pseudomonadota</taxon>
        <taxon>Alphaproteobacteria</taxon>
        <taxon>Rhodospirillales</taxon>
        <taxon>Rhodospirillaceae</taxon>
        <taxon>Ferrovibrio</taxon>
    </lineage>
</organism>
<proteinExistence type="inferred from homology"/>
<keyword evidence="8" id="KW-1185">Reference proteome</keyword>
<comment type="similarity">
    <text evidence="1">Belongs to the leucine-binding protein family.</text>
</comment>
<dbReference type="CDD" id="cd06343">
    <property type="entry name" value="PBP1_ABC_ligand_binding-like"/>
    <property type="match status" value="1"/>
</dbReference>
<reference evidence="8" key="1">
    <citation type="journal article" date="2019" name="Int. J. Syst. Evol. Microbiol.">
        <title>The Global Catalogue of Microorganisms (GCM) 10K type strain sequencing project: providing services to taxonomists for standard genome sequencing and annotation.</title>
        <authorList>
            <consortium name="The Broad Institute Genomics Platform"/>
            <consortium name="The Broad Institute Genome Sequencing Center for Infectious Disease"/>
            <person name="Wu L."/>
            <person name="Ma J."/>
        </authorList>
    </citation>
    <scope>NUCLEOTIDE SEQUENCE [LARGE SCALE GENOMIC DNA]</scope>
    <source>
        <strain evidence="8">KCTC 42182</strain>
    </source>
</reference>
<name>A0ABV7VLL5_9PROT</name>
<dbReference type="PRINTS" id="PR00337">
    <property type="entry name" value="LEUILEVALBP"/>
</dbReference>
<dbReference type="InterPro" id="IPR028082">
    <property type="entry name" value="Peripla_BP_I"/>
</dbReference>
<evidence type="ECO:0000313" key="7">
    <source>
        <dbReference type="EMBL" id="MFC3678425.1"/>
    </source>
</evidence>
<evidence type="ECO:0000259" key="6">
    <source>
        <dbReference type="Pfam" id="PF13458"/>
    </source>
</evidence>
<accession>A0ABV7VLL5</accession>
<keyword evidence="2" id="KW-0813">Transport</keyword>
<comment type="caution">
    <text evidence="7">The sequence shown here is derived from an EMBL/GenBank/DDBJ whole genome shotgun (WGS) entry which is preliminary data.</text>
</comment>
<evidence type="ECO:0000313" key="8">
    <source>
        <dbReference type="Proteomes" id="UP001595711"/>
    </source>
</evidence>
<keyword evidence="4" id="KW-0029">Amino-acid transport</keyword>
<dbReference type="PANTHER" id="PTHR47235:SF1">
    <property type="entry name" value="BLR6548 PROTEIN"/>
    <property type="match status" value="1"/>
</dbReference>
<evidence type="ECO:0000256" key="3">
    <source>
        <dbReference type="ARBA" id="ARBA00022729"/>
    </source>
</evidence>